<sequence>MIEIDDDSGTPPYEQIRSQIAEGANSGGMPVGTKLPTVRGLAADLGVAPGTVARAYTELERAGVIETRGRKGTFVAAGGDAQRDKAAQAAAAYAREVTAYGIDADEAVALVTAALDAGGVRTSAPQHVR</sequence>
<comment type="caution">
    <text evidence="6">The sequence shown here is derived from an EMBL/GenBank/DDBJ whole genome shotgun (WGS) entry which is preliminary data.</text>
</comment>
<dbReference type="EMBL" id="JAAOIV010000001">
    <property type="protein sequence ID" value="NHN54221.1"/>
    <property type="molecule type" value="Genomic_DNA"/>
</dbReference>
<dbReference type="GO" id="GO:0003677">
    <property type="term" value="F:DNA binding"/>
    <property type="evidence" value="ECO:0007669"/>
    <property type="project" value="UniProtKB-KW"/>
</dbReference>
<dbReference type="PANTHER" id="PTHR38445">
    <property type="entry name" value="HTH-TYPE TRANSCRIPTIONAL REPRESSOR YTRA"/>
    <property type="match status" value="1"/>
</dbReference>
<evidence type="ECO:0000256" key="2">
    <source>
        <dbReference type="ARBA" id="ARBA00023125"/>
    </source>
</evidence>
<dbReference type="PANTHER" id="PTHR38445:SF9">
    <property type="entry name" value="HTH-TYPE TRANSCRIPTIONAL REPRESSOR YTRA"/>
    <property type="match status" value="1"/>
</dbReference>
<accession>A0A967B434</accession>
<dbReference type="Pfam" id="PF00392">
    <property type="entry name" value="GntR"/>
    <property type="match status" value="1"/>
</dbReference>
<feature type="region of interest" description="Disordered" evidence="4">
    <location>
        <begin position="1"/>
        <end position="31"/>
    </location>
</feature>
<dbReference type="InterPro" id="IPR000524">
    <property type="entry name" value="Tscrpt_reg_HTH_GntR"/>
</dbReference>
<dbReference type="CDD" id="cd07377">
    <property type="entry name" value="WHTH_GntR"/>
    <property type="match status" value="1"/>
</dbReference>
<dbReference type="AlphaFoldDB" id="A0A967B434"/>
<keyword evidence="1" id="KW-0805">Transcription regulation</keyword>
<evidence type="ECO:0000259" key="5">
    <source>
        <dbReference type="PROSITE" id="PS50949"/>
    </source>
</evidence>
<keyword evidence="3" id="KW-0804">Transcription</keyword>
<dbReference type="SUPFAM" id="SSF46785">
    <property type="entry name" value="Winged helix' DNA-binding domain"/>
    <property type="match status" value="1"/>
</dbReference>
<dbReference type="SMART" id="SM00345">
    <property type="entry name" value="HTH_GNTR"/>
    <property type="match status" value="1"/>
</dbReference>
<dbReference type="PROSITE" id="PS50949">
    <property type="entry name" value="HTH_GNTR"/>
    <property type="match status" value="1"/>
</dbReference>
<gene>
    <name evidence="6" type="ORF">G9U51_00285</name>
</gene>
<dbReference type="GO" id="GO:0003700">
    <property type="term" value="F:DNA-binding transcription factor activity"/>
    <property type="evidence" value="ECO:0007669"/>
    <property type="project" value="InterPro"/>
</dbReference>
<keyword evidence="2" id="KW-0238">DNA-binding</keyword>
<dbReference type="InterPro" id="IPR036388">
    <property type="entry name" value="WH-like_DNA-bd_sf"/>
</dbReference>
<evidence type="ECO:0000256" key="4">
    <source>
        <dbReference type="SAM" id="MobiDB-lite"/>
    </source>
</evidence>
<evidence type="ECO:0000313" key="7">
    <source>
        <dbReference type="Proteomes" id="UP000744769"/>
    </source>
</evidence>
<evidence type="ECO:0000313" key="6">
    <source>
        <dbReference type="EMBL" id="NHN54221.1"/>
    </source>
</evidence>
<keyword evidence="7" id="KW-1185">Reference proteome</keyword>
<evidence type="ECO:0000256" key="3">
    <source>
        <dbReference type="ARBA" id="ARBA00023163"/>
    </source>
</evidence>
<dbReference type="Proteomes" id="UP000744769">
    <property type="component" value="Unassembled WGS sequence"/>
</dbReference>
<evidence type="ECO:0000256" key="1">
    <source>
        <dbReference type="ARBA" id="ARBA00023015"/>
    </source>
</evidence>
<feature type="domain" description="HTH gntR-type" evidence="5">
    <location>
        <begin position="10"/>
        <end position="78"/>
    </location>
</feature>
<proteinExistence type="predicted"/>
<organism evidence="6 7">
    <name type="scientific">Metallococcus carri</name>
    <dbReference type="NCBI Taxonomy" id="1656884"/>
    <lineage>
        <taxon>Bacteria</taxon>
        <taxon>Bacillati</taxon>
        <taxon>Actinomycetota</taxon>
        <taxon>Actinomycetes</taxon>
        <taxon>Micrococcales</taxon>
        <taxon>Dermacoccaceae</taxon>
        <taxon>Metallococcus</taxon>
    </lineage>
</organism>
<dbReference type="Gene3D" id="1.10.10.10">
    <property type="entry name" value="Winged helix-like DNA-binding domain superfamily/Winged helix DNA-binding domain"/>
    <property type="match status" value="1"/>
</dbReference>
<protein>
    <submittedName>
        <fullName evidence="6">GntR family transcriptional regulator</fullName>
    </submittedName>
</protein>
<dbReference type="InterPro" id="IPR036390">
    <property type="entry name" value="WH_DNA-bd_sf"/>
</dbReference>
<name>A0A967B434_9MICO</name>
<reference evidence="6" key="1">
    <citation type="submission" date="2020-03" db="EMBL/GenBank/DDBJ databases">
        <title>Draft sequencing of Calidifontibacter sp. DB0510.</title>
        <authorList>
            <person name="Kim D.-U."/>
        </authorList>
    </citation>
    <scope>NUCLEOTIDE SEQUENCE</scope>
    <source>
        <strain evidence="6">DB0510</strain>
    </source>
</reference>
<dbReference type="RefSeq" id="WP_166191531.1">
    <property type="nucleotide sequence ID" value="NZ_JAAOIV010000001.1"/>
</dbReference>